<dbReference type="InterPro" id="IPR007423">
    <property type="entry name" value="Sel_put"/>
</dbReference>
<accession>A0A1H4Q1P5</accession>
<proteinExistence type="predicted"/>
<dbReference type="Proteomes" id="UP000183561">
    <property type="component" value="Unassembled WGS sequence"/>
</dbReference>
<sequence>MMNRVVGAVRTAWWWTGALMGDHDYSRYVEHLRRHHPDAEVPSEREYWRARYADADANPGARCC</sequence>
<keyword evidence="2" id="KW-1185">Reference proteome</keyword>
<dbReference type="Pfam" id="PF04328">
    <property type="entry name" value="Sel_put"/>
    <property type="match status" value="1"/>
</dbReference>
<dbReference type="AlphaFoldDB" id="A0A1H4Q1P5"/>
<organism evidence="1 2">
    <name type="scientific">Rhodococcus koreensis</name>
    <dbReference type="NCBI Taxonomy" id="99653"/>
    <lineage>
        <taxon>Bacteria</taxon>
        <taxon>Bacillati</taxon>
        <taxon>Actinomycetota</taxon>
        <taxon>Actinomycetes</taxon>
        <taxon>Mycobacteriales</taxon>
        <taxon>Nocardiaceae</taxon>
        <taxon>Rhodococcus</taxon>
    </lineage>
</organism>
<dbReference type="EMBL" id="FNSV01000005">
    <property type="protein sequence ID" value="SEC13428.1"/>
    <property type="molecule type" value="Genomic_DNA"/>
</dbReference>
<protein>
    <submittedName>
        <fullName evidence="1">Uncharacterized short protein YbdD, DUF466 family</fullName>
    </submittedName>
</protein>
<evidence type="ECO:0000313" key="1">
    <source>
        <dbReference type="EMBL" id="SEC13428.1"/>
    </source>
</evidence>
<name>A0A1H4Q1P5_9NOCA</name>
<reference evidence="2" key="1">
    <citation type="submission" date="2016-10" db="EMBL/GenBank/DDBJ databases">
        <authorList>
            <person name="Varghese N."/>
            <person name="Submissions S."/>
        </authorList>
    </citation>
    <scope>NUCLEOTIDE SEQUENCE [LARGE SCALE GENOMIC DNA]</scope>
    <source>
        <strain evidence="2">DSM 44498</strain>
    </source>
</reference>
<gene>
    <name evidence="1" type="ORF">SAMN04490239_3001</name>
</gene>
<evidence type="ECO:0000313" key="2">
    <source>
        <dbReference type="Proteomes" id="UP000183561"/>
    </source>
</evidence>